<feature type="transmembrane region" description="Helical" evidence="6">
    <location>
        <begin position="268"/>
        <end position="286"/>
    </location>
</feature>
<feature type="domain" description="STAS" evidence="7">
    <location>
        <begin position="644"/>
        <end position="828"/>
    </location>
</feature>
<protein>
    <submittedName>
        <fullName evidence="8">Sulfate permease</fullName>
    </submittedName>
</protein>
<evidence type="ECO:0000313" key="9">
    <source>
        <dbReference type="Proteomes" id="UP001378960"/>
    </source>
</evidence>
<dbReference type="InterPro" id="IPR002645">
    <property type="entry name" value="STAS_dom"/>
</dbReference>
<feature type="region of interest" description="Disordered" evidence="5">
    <location>
        <begin position="1"/>
        <end position="26"/>
    </location>
</feature>
<feature type="transmembrane region" description="Helical" evidence="6">
    <location>
        <begin position="395"/>
        <end position="412"/>
    </location>
</feature>
<comment type="caution">
    <text evidence="8">The sequence shown here is derived from an EMBL/GenBank/DDBJ whole genome shotgun (WGS) entry which is preliminary data.</text>
</comment>
<keyword evidence="9" id="KW-1185">Reference proteome</keyword>
<feature type="transmembrane region" description="Helical" evidence="6">
    <location>
        <begin position="188"/>
        <end position="208"/>
    </location>
</feature>
<feature type="region of interest" description="Disordered" evidence="5">
    <location>
        <begin position="728"/>
        <end position="747"/>
    </location>
</feature>
<keyword evidence="2 6" id="KW-0812">Transmembrane</keyword>
<feature type="transmembrane region" description="Helical" evidence="6">
    <location>
        <begin position="103"/>
        <end position="123"/>
    </location>
</feature>
<dbReference type="AlphaFoldDB" id="A0AAV5QXJ8"/>
<keyword evidence="4 6" id="KW-0472">Membrane</keyword>
<evidence type="ECO:0000256" key="6">
    <source>
        <dbReference type="SAM" id="Phobius"/>
    </source>
</evidence>
<gene>
    <name evidence="8" type="ORF">DAPK24_004600</name>
</gene>
<dbReference type="GO" id="GO:0055085">
    <property type="term" value="P:transmembrane transport"/>
    <property type="evidence" value="ECO:0007669"/>
    <property type="project" value="InterPro"/>
</dbReference>
<dbReference type="InterPro" id="IPR036513">
    <property type="entry name" value="STAS_dom_sf"/>
</dbReference>
<feature type="transmembrane region" description="Helical" evidence="6">
    <location>
        <begin position="298"/>
        <end position="324"/>
    </location>
</feature>
<dbReference type="PROSITE" id="PS50801">
    <property type="entry name" value="STAS"/>
    <property type="match status" value="1"/>
</dbReference>
<comment type="subcellular location">
    <subcellularLocation>
        <location evidence="1">Membrane</location>
        <topology evidence="1">Multi-pass membrane protein</topology>
    </subcellularLocation>
</comment>
<dbReference type="EMBL" id="BTGB01000001">
    <property type="protein sequence ID" value="GMM43885.1"/>
    <property type="molecule type" value="Genomic_DNA"/>
</dbReference>
<name>A0AAV5QXJ8_PICKL</name>
<dbReference type="NCBIfam" id="TIGR00815">
    <property type="entry name" value="sulP"/>
    <property type="match status" value="1"/>
</dbReference>
<evidence type="ECO:0000259" key="7">
    <source>
        <dbReference type="PROSITE" id="PS50801"/>
    </source>
</evidence>
<dbReference type="Gene3D" id="3.30.750.24">
    <property type="entry name" value="STAS domain"/>
    <property type="match status" value="1"/>
</dbReference>
<evidence type="ECO:0000256" key="3">
    <source>
        <dbReference type="ARBA" id="ARBA00022989"/>
    </source>
</evidence>
<accession>A0AAV5QXJ8</accession>
<organism evidence="8 9">
    <name type="scientific">Pichia kluyveri</name>
    <name type="common">Yeast</name>
    <dbReference type="NCBI Taxonomy" id="36015"/>
    <lineage>
        <taxon>Eukaryota</taxon>
        <taxon>Fungi</taxon>
        <taxon>Dikarya</taxon>
        <taxon>Ascomycota</taxon>
        <taxon>Saccharomycotina</taxon>
        <taxon>Pichiomycetes</taxon>
        <taxon>Pichiales</taxon>
        <taxon>Pichiaceae</taxon>
        <taxon>Pichia</taxon>
    </lineage>
</organism>
<feature type="transmembrane region" description="Helical" evidence="6">
    <location>
        <begin position="507"/>
        <end position="525"/>
    </location>
</feature>
<dbReference type="PANTHER" id="PTHR11814">
    <property type="entry name" value="SULFATE TRANSPORTER"/>
    <property type="match status" value="1"/>
</dbReference>
<evidence type="ECO:0000256" key="5">
    <source>
        <dbReference type="SAM" id="MobiDB-lite"/>
    </source>
</evidence>
<dbReference type="InterPro" id="IPR011547">
    <property type="entry name" value="SLC26A/SulP_dom"/>
</dbReference>
<feature type="transmembrane region" description="Helical" evidence="6">
    <location>
        <begin position="214"/>
        <end position="232"/>
    </location>
</feature>
<dbReference type="InterPro" id="IPR001902">
    <property type="entry name" value="SLC26A/SulP_fam"/>
</dbReference>
<proteinExistence type="predicted"/>
<reference evidence="8 9" key="1">
    <citation type="journal article" date="2023" name="Elife">
        <title>Identification of key yeast species and microbe-microbe interactions impacting larval growth of Drosophila in the wild.</title>
        <authorList>
            <person name="Mure A."/>
            <person name="Sugiura Y."/>
            <person name="Maeda R."/>
            <person name="Honda K."/>
            <person name="Sakurai N."/>
            <person name="Takahashi Y."/>
            <person name="Watada M."/>
            <person name="Katoh T."/>
            <person name="Gotoh A."/>
            <person name="Gotoh Y."/>
            <person name="Taniguchi I."/>
            <person name="Nakamura K."/>
            <person name="Hayashi T."/>
            <person name="Katayama T."/>
            <person name="Uemura T."/>
            <person name="Hattori Y."/>
        </authorList>
    </citation>
    <scope>NUCLEOTIDE SEQUENCE [LARGE SCALE GENOMIC DNA]</scope>
    <source>
        <strain evidence="8 9">PK-24</strain>
    </source>
</reference>
<feature type="compositionally biased region" description="Basic and acidic residues" evidence="5">
    <location>
        <begin position="1"/>
        <end position="11"/>
    </location>
</feature>
<evidence type="ECO:0000256" key="2">
    <source>
        <dbReference type="ARBA" id="ARBA00022692"/>
    </source>
</evidence>
<feature type="transmembrane region" description="Helical" evidence="6">
    <location>
        <begin position="481"/>
        <end position="501"/>
    </location>
</feature>
<dbReference type="Pfam" id="PF00916">
    <property type="entry name" value="Sulfate_transp"/>
    <property type="match status" value="1"/>
</dbReference>
<feature type="compositionally biased region" description="Polar residues" evidence="5">
    <location>
        <begin position="736"/>
        <end position="747"/>
    </location>
</feature>
<keyword evidence="3 6" id="KW-1133">Transmembrane helix</keyword>
<evidence type="ECO:0000256" key="1">
    <source>
        <dbReference type="ARBA" id="ARBA00004141"/>
    </source>
</evidence>
<evidence type="ECO:0000256" key="4">
    <source>
        <dbReference type="ARBA" id="ARBA00023136"/>
    </source>
</evidence>
<evidence type="ECO:0000313" key="8">
    <source>
        <dbReference type="EMBL" id="GMM43885.1"/>
    </source>
</evidence>
<feature type="transmembrane region" description="Helical" evidence="6">
    <location>
        <begin position="135"/>
        <end position="152"/>
    </location>
</feature>
<dbReference type="Proteomes" id="UP001378960">
    <property type="component" value="Unassembled WGS sequence"/>
</dbReference>
<sequence length="914" mass="102165">MKNPFTRKDHLNIIPEDEPGMGNSHDEASLMNKIHSRYSKHSSAIESIPLYDQTIPSYDESVIQPLDYAKNLIKNPVSRSKSYLVNLFPIARWLPYYPTRPKWILSDFITGVSVAIVLVPQAMSYAKLAGLPPQYGLYSSFIGLMMYSVFATSKDVSIGPVAVMSLEVSKIIDRIQDKYPGIYSAPEIGTTVALLCGAITLAVGLLRLGFLVELIPLPAVMAFTTGSAFNIITSQLPGLMGFSDLVNTHEAPYLIVIHFLQNLKHTKVDAAFGLVGLFILYIWKFTAQHMIDRYPQKALIWTYVLNVRTAIVIIFSTLISFLIIRHDKEHSPFAVTGFIESGLHNIGVFTPPNQLASRIAPDLPVATIVLVLEHISIAKSFGRVHDYKINPNQEFIAIGVTNLVGTFFHAYPATGSFSRTALASKCGVKTPFASVFAGFCVLIAIYCFTSAFYYIPKATLCAIIIHAVSDLMASYKSTLKLFLVQPLDCAIFLIGVLIAVFSSIENGIYFAMCASAALIIWRMCWTNGVFMGRIKVVQLVNPTIIKESGLKNKNESNNNLNDRSFSNSGLLSMPDSFISVGSCNKGTYGEDVKTVNTDDGTSISYMYRWVPMNKKSMFNLNFNNSSNVHTRYINDNVCVQPPPPGIVVYRMSESFIYPNSSAQIEHILDYVKNNFHSSKDANYATWNNIHEIANLNYSLPQWDPKSMNFKNLMANVKNIGNKSNEEFVESNKDTYSKNNSTQEQNQNKPKLNIIHLDFSQVVAIDATSIQALIDMKRAITLFTDSPFEIHFSGIINPWVIHGLVNAGFGGKVNSDNIETFNSDNNVDENEIEPDIEEDRFNESENRIMHEDLEMANVNSKSSNDDTKNVDKYRYIDAALSGDNVLYPLNGTNFSHFHFDIPSYSEYDQLESINY</sequence>
<dbReference type="GO" id="GO:0016020">
    <property type="term" value="C:membrane"/>
    <property type="evidence" value="ECO:0007669"/>
    <property type="project" value="UniProtKB-SubCell"/>
</dbReference>
<feature type="transmembrane region" description="Helical" evidence="6">
    <location>
        <begin position="432"/>
        <end position="455"/>
    </location>
</feature>